<name>A0ABT4A530_9BACT</name>
<dbReference type="RefSeq" id="WP_267535246.1">
    <property type="nucleotide sequence ID" value="NZ_JAPNKA010000001.1"/>
</dbReference>
<protein>
    <recommendedName>
        <fullName evidence="3">Restriction endonuclease</fullName>
    </recommendedName>
</protein>
<dbReference type="Proteomes" id="UP001207654">
    <property type="component" value="Unassembled WGS sequence"/>
</dbReference>
<comment type="caution">
    <text evidence="1">The sequence shown here is derived from an EMBL/GenBank/DDBJ whole genome shotgun (WGS) entry which is preliminary data.</text>
</comment>
<evidence type="ECO:0008006" key="3">
    <source>
        <dbReference type="Google" id="ProtNLM"/>
    </source>
</evidence>
<sequence length="319" mass="35698">MTTNDSSPSALVQELHRIPEADALALVDQHFGPPEGWPSELIAYRLGSSFQTDWKIELGQWLKAADQHGFLEKVMKDVRDQAKRPVKHQTSGIDPNDRRHLKLHHHLAVARIVHYLTATGWSFKSIESETGGPIDIDCSLIAPGNQLVEFQVKAPDRPGRRDGYHHVDGDNDKDVIKAVDKARKQLRNPATGPALVGICANRSRSLAWEPDCLITHLVGSTIETRRGVFLEKARTGEFFTDKWKHVSGLLLIDLLRGEVEAKYTCTVLANPLATFPISPEWFPKGRVCVLDDKTFRWIRGQPGIRHGLSNGVQLVEQLP</sequence>
<dbReference type="EMBL" id="JAPNKA010000001">
    <property type="protein sequence ID" value="MCY1076354.1"/>
    <property type="molecule type" value="Genomic_DNA"/>
</dbReference>
<evidence type="ECO:0000313" key="2">
    <source>
        <dbReference type="Proteomes" id="UP001207654"/>
    </source>
</evidence>
<evidence type="ECO:0000313" key="1">
    <source>
        <dbReference type="EMBL" id="MCY1076354.1"/>
    </source>
</evidence>
<keyword evidence="2" id="KW-1185">Reference proteome</keyword>
<accession>A0ABT4A530</accession>
<proteinExistence type="predicted"/>
<gene>
    <name evidence="1" type="ORF">OV287_17905</name>
</gene>
<organism evidence="1 2">
    <name type="scientific">Archangium lansingense</name>
    <dbReference type="NCBI Taxonomy" id="2995310"/>
    <lineage>
        <taxon>Bacteria</taxon>
        <taxon>Pseudomonadati</taxon>
        <taxon>Myxococcota</taxon>
        <taxon>Myxococcia</taxon>
        <taxon>Myxococcales</taxon>
        <taxon>Cystobacterineae</taxon>
        <taxon>Archangiaceae</taxon>
        <taxon>Archangium</taxon>
    </lineage>
</organism>
<reference evidence="1 2" key="1">
    <citation type="submission" date="2022-11" db="EMBL/GenBank/DDBJ databases">
        <title>Minimal conservation of predation-associated metabolite biosynthetic gene clusters underscores biosynthetic potential of Myxococcota including descriptions for ten novel species: Archangium lansinium sp. nov., Myxococcus landrumus sp. nov., Nannocystis bai.</title>
        <authorList>
            <person name="Ahearne A."/>
            <person name="Stevens C."/>
            <person name="Phillips K."/>
        </authorList>
    </citation>
    <scope>NUCLEOTIDE SEQUENCE [LARGE SCALE GENOMIC DNA]</scope>
    <source>
        <strain evidence="1 2">MIWBW</strain>
    </source>
</reference>